<dbReference type="GO" id="GO:0000455">
    <property type="term" value="P:enzyme-directed rRNA pseudouridine synthesis"/>
    <property type="evidence" value="ECO:0007669"/>
    <property type="project" value="TreeGrafter"/>
</dbReference>
<sequence length="262" mass="29823">MKEPHIIYQDNDLIVINKPAGMPVHEAKHSDDYSLCDWLLRRFPEIKDVGDKRPENMPPVASGVEPYRPGIVHRLDKQTSGVMVIARNQASFLKLKELFKSRRVEKTYTALVCGRLKKSRGEIKTAIGRLIKTPMKMAVQRDEPRLGKAGRGMKKKKIRLVKEASTEYKVLKEFAKTSLLEVHPRTGRMHQIRLHLASIGHPVAGDTVYGGKKVCHHDLGRQFLHASMISFTLHDGERLMFEADLPQKLQTVLRHEAVVKTD</sequence>
<evidence type="ECO:0000256" key="3">
    <source>
        <dbReference type="RuleBase" id="RU362028"/>
    </source>
</evidence>
<keyword evidence="3" id="KW-0413">Isomerase</keyword>
<evidence type="ECO:0000256" key="1">
    <source>
        <dbReference type="ARBA" id="ARBA00010876"/>
    </source>
</evidence>
<dbReference type="EC" id="5.4.99.-" evidence="3"/>
<dbReference type="NCBIfam" id="TIGR00005">
    <property type="entry name" value="rluA_subfam"/>
    <property type="match status" value="1"/>
</dbReference>
<name>A0A9D6LSZ2_9BACT</name>
<comment type="caution">
    <text evidence="5">The sequence shown here is derived from an EMBL/GenBank/DDBJ whole genome shotgun (WGS) entry which is preliminary data.</text>
</comment>
<dbReference type="GO" id="GO:0009982">
    <property type="term" value="F:pseudouridine synthase activity"/>
    <property type="evidence" value="ECO:0007669"/>
    <property type="project" value="InterPro"/>
</dbReference>
<organism evidence="5 6">
    <name type="scientific">Candidatus Sungiibacteriota bacterium</name>
    <dbReference type="NCBI Taxonomy" id="2750080"/>
    <lineage>
        <taxon>Bacteria</taxon>
        <taxon>Candidatus Sungiibacteriota</taxon>
    </lineage>
</organism>
<dbReference type="InterPro" id="IPR020103">
    <property type="entry name" value="PsdUridine_synth_cat_dom_sf"/>
</dbReference>
<dbReference type="GO" id="GO:0003723">
    <property type="term" value="F:RNA binding"/>
    <property type="evidence" value="ECO:0007669"/>
    <property type="project" value="InterPro"/>
</dbReference>
<feature type="active site" evidence="2">
    <location>
        <position position="76"/>
    </location>
</feature>
<protein>
    <recommendedName>
        <fullName evidence="3">Pseudouridine synthase</fullName>
        <ecNumber evidence="3">5.4.99.-</ecNumber>
    </recommendedName>
</protein>
<dbReference type="GO" id="GO:0140098">
    <property type="term" value="F:catalytic activity, acting on RNA"/>
    <property type="evidence" value="ECO:0007669"/>
    <property type="project" value="UniProtKB-ARBA"/>
</dbReference>
<dbReference type="AlphaFoldDB" id="A0A9D6LSZ2"/>
<dbReference type="InterPro" id="IPR006225">
    <property type="entry name" value="PsdUridine_synth_RluC/D"/>
</dbReference>
<comment type="function">
    <text evidence="3">Responsible for synthesis of pseudouridine from uracil.</text>
</comment>
<comment type="similarity">
    <text evidence="1 3">Belongs to the pseudouridine synthase RluA family.</text>
</comment>
<dbReference type="InterPro" id="IPR006224">
    <property type="entry name" value="PsdUridine_synth_RluA-like_CS"/>
</dbReference>
<dbReference type="SUPFAM" id="SSF55120">
    <property type="entry name" value="Pseudouridine synthase"/>
    <property type="match status" value="1"/>
</dbReference>
<dbReference type="Gene3D" id="3.30.2350.10">
    <property type="entry name" value="Pseudouridine synthase"/>
    <property type="match status" value="1"/>
</dbReference>
<dbReference type="InterPro" id="IPR006145">
    <property type="entry name" value="PsdUridine_synth_RsuA/RluA"/>
</dbReference>
<evidence type="ECO:0000313" key="6">
    <source>
        <dbReference type="Proteomes" id="UP000808388"/>
    </source>
</evidence>
<proteinExistence type="inferred from homology"/>
<dbReference type="Proteomes" id="UP000808388">
    <property type="component" value="Unassembled WGS sequence"/>
</dbReference>
<dbReference type="PANTHER" id="PTHR21600">
    <property type="entry name" value="MITOCHONDRIAL RNA PSEUDOURIDINE SYNTHASE"/>
    <property type="match status" value="1"/>
</dbReference>
<dbReference type="InterPro" id="IPR050188">
    <property type="entry name" value="RluA_PseudoU_synthase"/>
</dbReference>
<dbReference type="CDD" id="cd02869">
    <property type="entry name" value="PseudoU_synth_RluA_like"/>
    <property type="match status" value="1"/>
</dbReference>
<dbReference type="EMBL" id="JACQCQ010000001">
    <property type="protein sequence ID" value="MBI3627139.1"/>
    <property type="molecule type" value="Genomic_DNA"/>
</dbReference>
<feature type="domain" description="Pseudouridine synthase RsuA/RluA-like" evidence="4">
    <location>
        <begin position="12"/>
        <end position="198"/>
    </location>
</feature>
<gene>
    <name evidence="5" type="ORF">HY220_00085</name>
</gene>
<dbReference type="PROSITE" id="PS01129">
    <property type="entry name" value="PSI_RLU"/>
    <property type="match status" value="1"/>
</dbReference>
<evidence type="ECO:0000256" key="2">
    <source>
        <dbReference type="PIRSR" id="PIRSR606225-1"/>
    </source>
</evidence>
<evidence type="ECO:0000313" key="5">
    <source>
        <dbReference type="EMBL" id="MBI3627139.1"/>
    </source>
</evidence>
<accession>A0A9D6LSZ2</accession>
<comment type="catalytic activity">
    <reaction evidence="3">
        <text>a uridine in RNA = a pseudouridine in RNA</text>
        <dbReference type="Rhea" id="RHEA:48348"/>
        <dbReference type="Rhea" id="RHEA-COMP:12068"/>
        <dbReference type="Rhea" id="RHEA-COMP:12069"/>
        <dbReference type="ChEBI" id="CHEBI:65314"/>
        <dbReference type="ChEBI" id="CHEBI:65315"/>
    </reaction>
</comment>
<dbReference type="PANTHER" id="PTHR21600:SF87">
    <property type="entry name" value="RNA PSEUDOURIDYLATE SYNTHASE DOMAIN-CONTAINING PROTEIN 1"/>
    <property type="match status" value="1"/>
</dbReference>
<dbReference type="Pfam" id="PF00849">
    <property type="entry name" value="PseudoU_synth_2"/>
    <property type="match status" value="1"/>
</dbReference>
<evidence type="ECO:0000259" key="4">
    <source>
        <dbReference type="Pfam" id="PF00849"/>
    </source>
</evidence>
<reference evidence="5" key="1">
    <citation type="submission" date="2020-07" db="EMBL/GenBank/DDBJ databases">
        <title>Huge and variable diversity of episymbiotic CPR bacteria and DPANN archaea in groundwater ecosystems.</title>
        <authorList>
            <person name="He C.Y."/>
            <person name="Keren R."/>
            <person name="Whittaker M."/>
            <person name="Farag I.F."/>
            <person name="Doudna J."/>
            <person name="Cate J.H.D."/>
            <person name="Banfield J.F."/>
        </authorList>
    </citation>
    <scope>NUCLEOTIDE SEQUENCE</scope>
    <source>
        <strain evidence="5">NC_groundwater_972_Pr1_S-0.2um_49_27</strain>
    </source>
</reference>